<feature type="non-terminal residue" evidence="2">
    <location>
        <position position="320"/>
    </location>
</feature>
<dbReference type="SUPFAM" id="SSF48452">
    <property type="entry name" value="TPR-like"/>
    <property type="match status" value="1"/>
</dbReference>
<gene>
    <name evidence="2" type="ORF">METZ01_LOCUS350809</name>
</gene>
<dbReference type="SUPFAM" id="SSF54001">
    <property type="entry name" value="Cysteine proteinases"/>
    <property type="match status" value="1"/>
</dbReference>
<dbReference type="AlphaFoldDB" id="A0A382RLA1"/>
<protein>
    <recommendedName>
        <fullName evidence="1">Transglutaminase-like domain-containing protein</fullName>
    </recommendedName>
</protein>
<feature type="non-terminal residue" evidence="2">
    <location>
        <position position="1"/>
    </location>
</feature>
<evidence type="ECO:0000259" key="1">
    <source>
        <dbReference type="SMART" id="SM00460"/>
    </source>
</evidence>
<dbReference type="InterPro" id="IPR038765">
    <property type="entry name" value="Papain-like_cys_pep_sf"/>
</dbReference>
<dbReference type="PANTHER" id="PTHR33490">
    <property type="entry name" value="BLR5614 PROTEIN-RELATED"/>
    <property type="match status" value="1"/>
</dbReference>
<dbReference type="Gene3D" id="1.25.40.10">
    <property type="entry name" value="Tetratricopeptide repeat domain"/>
    <property type="match status" value="1"/>
</dbReference>
<dbReference type="EMBL" id="UINC01122255">
    <property type="protein sequence ID" value="SVC97955.1"/>
    <property type="molecule type" value="Genomic_DNA"/>
</dbReference>
<dbReference type="Pfam" id="PF01841">
    <property type="entry name" value="Transglut_core"/>
    <property type="match status" value="1"/>
</dbReference>
<organism evidence="2">
    <name type="scientific">marine metagenome</name>
    <dbReference type="NCBI Taxonomy" id="408172"/>
    <lineage>
        <taxon>unclassified sequences</taxon>
        <taxon>metagenomes</taxon>
        <taxon>ecological metagenomes</taxon>
    </lineage>
</organism>
<sequence length="320" mass="36434">DGNLRLLVRATPYDGRDALELPIRDNDLAPYLQSSLYIQVEDLRIQELARALRGDERDAWKVALRLRQWVYDHMVPRDTNVRFKSTLEVLEDMEGTCSEYAALYLALCRAVGLPARAAVGFIASPTGELVLHIWTQVYVAEWIDLDPSWAAETVDAAHIKTGQGLLTASGQRRLNGTLAQWLARVDTLELVEYTADDQRFSSAAERLFAEGYQAEKRFVDVRAQELYHQIVLLPWNHRSAQALVHIARYRLQHGDLDDAEWALGRLLRQEGDDRMEDGLFYRARLAAARDQPDESRTYLERLVRDFPDGDLADDALGQLA</sequence>
<dbReference type="Gene3D" id="3.10.620.30">
    <property type="match status" value="1"/>
</dbReference>
<dbReference type="InterPro" id="IPR002931">
    <property type="entry name" value="Transglutaminase-like"/>
</dbReference>
<proteinExistence type="predicted"/>
<name>A0A382RLA1_9ZZZZ</name>
<accession>A0A382RLA1</accession>
<evidence type="ECO:0000313" key="2">
    <source>
        <dbReference type="EMBL" id="SVC97955.1"/>
    </source>
</evidence>
<dbReference type="InterPro" id="IPR011990">
    <property type="entry name" value="TPR-like_helical_dom_sf"/>
</dbReference>
<reference evidence="2" key="1">
    <citation type="submission" date="2018-05" db="EMBL/GenBank/DDBJ databases">
        <authorList>
            <person name="Lanie J.A."/>
            <person name="Ng W.-L."/>
            <person name="Kazmierczak K.M."/>
            <person name="Andrzejewski T.M."/>
            <person name="Davidsen T.M."/>
            <person name="Wayne K.J."/>
            <person name="Tettelin H."/>
            <person name="Glass J.I."/>
            <person name="Rusch D."/>
            <person name="Podicherti R."/>
            <person name="Tsui H.-C.T."/>
            <person name="Winkler M.E."/>
        </authorList>
    </citation>
    <scope>NUCLEOTIDE SEQUENCE</scope>
</reference>
<dbReference type="SMART" id="SM00460">
    <property type="entry name" value="TGc"/>
    <property type="match status" value="1"/>
</dbReference>
<feature type="domain" description="Transglutaminase-like" evidence="1">
    <location>
        <begin position="89"/>
        <end position="149"/>
    </location>
</feature>